<dbReference type="Gene3D" id="2.60.40.10">
    <property type="entry name" value="Immunoglobulins"/>
    <property type="match status" value="1"/>
</dbReference>
<dbReference type="PANTHER" id="PTHR48421:SF1">
    <property type="entry name" value="MYCBP-ASSOCIATED PROTEIN"/>
    <property type="match status" value="1"/>
</dbReference>
<name>A0A8B8HLD7_VANTA</name>
<dbReference type="InterPro" id="IPR032707">
    <property type="entry name" value="MYCBPAP"/>
</dbReference>
<protein>
    <submittedName>
        <fullName evidence="2">MYCBP-associated protein-like</fullName>
    </submittedName>
</protein>
<reference evidence="2" key="1">
    <citation type="submission" date="2025-08" db="UniProtKB">
        <authorList>
            <consortium name="RefSeq"/>
        </authorList>
    </citation>
    <scope>IDENTIFICATION</scope>
    <source>
        <tissue evidence="2">Whole body</tissue>
    </source>
</reference>
<keyword evidence="1" id="KW-1185">Reference proteome</keyword>
<dbReference type="OrthoDB" id="10263316at2759"/>
<dbReference type="PANTHER" id="PTHR48421">
    <property type="entry name" value="MYCBP-ASSOCIATED PROTEIN"/>
    <property type="match status" value="1"/>
</dbReference>
<dbReference type="Proteomes" id="UP001652626">
    <property type="component" value="Chromosome 7"/>
</dbReference>
<dbReference type="GeneID" id="113392191"/>
<proteinExistence type="predicted"/>
<dbReference type="InterPro" id="IPR013783">
    <property type="entry name" value="Ig-like_fold"/>
</dbReference>
<gene>
    <name evidence="2" type="primary">LOC113392191</name>
</gene>
<evidence type="ECO:0000313" key="2">
    <source>
        <dbReference type="RefSeq" id="XP_026484271.2"/>
    </source>
</evidence>
<dbReference type="OMA" id="QPRKVSM"/>
<dbReference type="RefSeq" id="XP_026484271.2">
    <property type="nucleotide sequence ID" value="XM_026628486.2"/>
</dbReference>
<dbReference type="Pfam" id="PF14646">
    <property type="entry name" value="MYCBPAP"/>
    <property type="match status" value="1"/>
</dbReference>
<evidence type="ECO:0000313" key="1">
    <source>
        <dbReference type="Proteomes" id="UP001652626"/>
    </source>
</evidence>
<organism evidence="1 2">
    <name type="scientific">Vanessa tameamea</name>
    <name type="common">Kamehameha butterfly</name>
    <dbReference type="NCBI Taxonomy" id="334116"/>
    <lineage>
        <taxon>Eukaryota</taxon>
        <taxon>Metazoa</taxon>
        <taxon>Ecdysozoa</taxon>
        <taxon>Arthropoda</taxon>
        <taxon>Hexapoda</taxon>
        <taxon>Insecta</taxon>
        <taxon>Pterygota</taxon>
        <taxon>Neoptera</taxon>
        <taxon>Endopterygota</taxon>
        <taxon>Lepidoptera</taxon>
        <taxon>Glossata</taxon>
        <taxon>Ditrysia</taxon>
        <taxon>Papilionoidea</taxon>
        <taxon>Nymphalidae</taxon>
        <taxon>Nymphalinae</taxon>
        <taxon>Vanessa</taxon>
    </lineage>
</organism>
<sequence length="576" mass="68288">MNRNKTIICKDSIDPDPELLVWEKWIKIRKEETEHLARKTGRPPTDLAMNLLTKVREDKEMKIVLENSQIEKKVRIRNTLWEQPQRLKQKCYCEQVYEVQRTRAELGRPRIIEHIGVPRHIQQTEMGIADVSKRKSCPKLDLSYINYREKREKELEPKIKKIDPFRSQIDEIMIIGKKPKSPQKRKAPLPTIVVTYDPVNDSDVSTLYAVKINDTIFLKEVSGQQIDHLIKMQNESCHEACKSWSYYFNCPVNKIGRSKIFLQNLGTVTLRYCWKRIKLPFEDTQSMVFFFNKNENVIFPGQNQEISITFISSNTGSYSESWELIFLNTCFFENQNKQLSFTLYADAIENVAKIKNKIFKLKNIIYNNVLKNIATDLLEEIVQKATTVQLQIYPYRKRFLEAEIFVMKNPVCFYHQTEVAKLNEIFTEMAPGEPWDLSIISWRIKMMEKEFEDRMKYYETLRKSHRECLKSWYEDDDLLEQKYKVVKQILGQMFDKFDEEFARLPEISDINDETVEKITSETSQQEKISDRTTSFTMKNIFYLRAYEHLATAIEMCAGFISSLDLNRWIDFDFCRT</sequence>
<accession>A0A8B8HLD7</accession>
<dbReference type="AlphaFoldDB" id="A0A8B8HLD7"/>